<sequence>MSSYATAGLYRMTVEEMLYTPRTQVEKKKFEGQDQLTGVKRVTKLLGKFEPVILDQTMDQSEAELSIHFATPPPQTKPRTSVMTSTPIKNNSPRFEAPEIEDLLEESFAKLDLVETPILRQPYRRVGYSAIRDKMSMMDKGYQTPVQKKSILKKTYNSAGSTYSSASSSASSGKPSSGKSTRPIREAVNKYPAEIREQVHQKFNKYFSWSAELLQTIASHVAETRLEALHSIQPTEVVRCLQSMYQLCLDGSCKEMNALCSALFDLLGSGVNMQKVSIHEEYVVMKYSKKL</sequence>
<feature type="region of interest" description="Disordered" evidence="1">
    <location>
        <begin position="162"/>
        <end position="184"/>
    </location>
</feature>
<evidence type="ECO:0000313" key="3">
    <source>
        <dbReference type="Proteomes" id="UP000827892"/>
    </source>
</evidence>
<dbReference type="EMBL" id="CP090895">
    <property type="protein sequence ID" value="ULT87341.1"/>
    <property type="molecule type" value="Genomic_DNA"/>
</dbReference>
<feature type="region of interest" description="Disordered" evidence="1">
    <location>
        <begin position="69"/>
        <end position="94"/>
    </location>
</feature>
<feature type="compositionally biased region" description="Low complexity" evidence="1">
    <location>
        <begin position="162"/>
        <end position="181"/>
    </location>
</feature>
<accession>A0AAE9A2G5</accession>
<gene>
    <name evidence="2" type="ORF">L3Y34_006859</name>
</gene>
<evidence type="ECO:0000313" key="2">
    <source>
        <dbReference type="EMBL" id="ULT87341.1"/>
    </source>
</evidence>
<organism evidence="2 3">
    <name type="scientific">Caenorhabditis briggsae</name>
    <dbReference type="NCBI Taxonomy" id="6238"/>
    <lineage>
        <taxon>Eukaryota</taxon>
        <taxon>Metazoa</taxon>
        <taxon>Ecdysozoa</taxon>
        <taxon>Nematoda</taxon>
        <taxon>Chromadorea</taxon>
        <taxon>Rhabditida</taxon>
        <taxon>Rhabditina</taxon>
        <taxon>Rhabditomorpha</taxon>
        <taxon>Rhabditoidea</taxon>
        <taxon>Rhabditidae</taxon>
        <taxon>Peloderinae</taxon>
        <taxon>Caenorhabditis</taxon>
    </lineage>
</organism>
<evidence type="ECO:0000256" key="1">
    <source>
        <dbReference type="SAM" id="MobiDB-lite"/>
    </source>
</evidence>
<reference evidence="2 3" key="1">
    <citation type="submission" date="2022-02" db="EMBL/GenBank/DDBJ databases">
        <title>Chromosome-level reference genomes for two strains of Caenorhabditis briggsae: an improved platform for comparative genomics.</title>
        <authorList>
            <person name="Stevens L."/>
            <person name="Andersen E.C."/>
        </authorList>
    </citation>
    <scope>NUCLEOTIDE SEQUENCE [LARGE SCALE GENOMIC DNA]</scope>
    <source>
        <strain evidence="2">QX1410_ONT</strain>
        <tissue evidence="2">Whole-organism</tissue>
    </source>
</reference>
<protein>
    <submittedName>
        <fullName evidence="2">Uncharacterized protein</fullName>
    </submittedName>
</protein>
<name>A0AAE9A2G5_CAEBR</name>
<feature type="compositionally biased region" description="Polar residues" evidence="1">
    <location>
        <begin position="77"/>
        <end position="93"/>
    </location>
</feature>
<dbReference type="Proteomes" id="UP000827892">
    <property type="component" value="Chromosome V"/>
</dbReference>
<proteinExistence type="predicted"/>
<dbReference type="AlphaFoldDB" id="A0AAE9A2G5"/>